<reference evidence="3" key="1">
    <citation type="journal article" date="2019" name="Int. J. Syst. Evol. Microbiol.">
        <title>The Global Catalogue of Microorganisms (GCM) 10K type strain sequencing project: providing services to taxonomists for standard genome sequencing and annotation.</title>
        <authorList>
            <consortium name="The Broad Institute Genomics Platform"/>
            <consortium name="The Broad Institute Genome Sequencing Center for Infectious Disease"/>
            <person name="Wu L."/>
            <person name="Ma J."/>
        </authorList>
    </citation>
    <scope>NUCLEOTIDE SEQUENCE [LARGE SCALE GENOMIC DNA]</scope>
    <source>
        <strain evidence="3">JCM 14234</strain>
    </source>
</reference>
<comment type="caution">
    <text evidence="2">The sequence shown here is derived from an EMBL/GenBank/DDBJ whole genome shotgun (WGS) entry which is preliminary data.</text>
</comment>
<evidence type="ECO:0000313" key="2">
    <source>
        <dbReference type="EMBL" id="GAA3049278.1"/>
    </source>
</evidence>
<name>A0ABP6LPE1_9ACTN</name>
<gene>
    <name evidence="2" type="ORF">GCM10010528_30550</name>
</gene>
<accession>A0ABP6LPE1</accession>
<evidence type="ECO:0008006" key="4">
    <source>
        <dbReference type="Google" id="ProtNLM"/>
    </source>
</evidence>
<dbReference type="Proteomes" id="UP001501035">
    <property type="component" value="Unassembled WGS sequence"/>
</dbReference>
<sequence length="90" mass="9922">MSVVESIFRVFLIGLIFGAGLPALFALGLRLWANGYNADGTVTSHNPALKALGAVLFVFVSLAIIVGILWITRQTIYYHFDVKIFPFGYK</sequence>
<evidence type="ECO:0000313" key="3">
    <source>
        <dbReference type="Proteomes" id="UP001501035"/>
    </source>
</evidence>
<keyword evidence="3" id="KW-1185">Reference proteome</keyword>
<feature type="transmembrane region" description="Helical" evidence="1">
    <location>
        <begin position="51"/>
        <end position="71"/>
    </location>
</feature>
<keyword evidence="1" id="KW-0812">Transmembrane</keyword>
<protein>
    <recommendedName>
        <fullName evidence="4">Transmembrane protein</fullName>
    </recommendedName>
</protein>
<organism evidence="2 3">
    <name type="scientific">Gordonia defluvii</name>
    <dbReference type="NCBI Taxonomy" id="283718"/>
    <lineage>
        <taxon>Bacteria</taxon>
        <taxon>Bacillati</taxon>
        <taxon>Actinomycetota</taxon>
        <taxon>Actinomycetes</taxon>
        <taxon>Mycobacteriales</taxon>
        <taxon>Gordoniaceae</taxon>
        <taxon>Gordonia</taxon>
    </lineage>
</organism>
<dbReference type="RefSeq" id="WP_290706347.1">
    <property type="nucleotide sequence ID" value="NZ_BAAAVS010000060.1"/>
</dbReference>
<evidence type="ECO:0000256" key="1">
    <source>
        <dbReference type="SAM" id="Phobius"/>
    </source>
</evidence>
<keyword evidence="1" id="KW-1133">Transmembrane helix</keyword>
<dbReference type="EMBL" id="BAAAVS010000060">
    <property type="protein sequence ID" value="GAA3049278.1"/>
    <property type="molecule type" value="Genomic_DNA"/>
</dbReference>
<keyword evidence="1" id="KW-0472">Membrane</keyword>
<feature type="transmembrane region" description="Helical" evidence="1">
    <location>
        <begin position="7"/>
        <end position="31"/>
    </location>
</feature>
<proteinExistence type="predicted"/>